<dbReference type="GO" id="GO:0006310">
    <property type="term" value="P:DNA recombination"/>
    <property type="evidence" value="ECO:0007669"/>
    <property type="project" value="UniProtKB-KW"/>
</dbReference>
<dbReference type="GO" id="GO:0003677">
    <property type="term" value="F:DNA binding"/>
    <property type="evidence" value="ECO:0007669"/>
    <property type="project" value="InterPro"/>
</dbReference>
<keyword evidence="1" id="KW-0233">DNA recombination</keyword>
<evidence type="ECO:0000313" key="3">
    <source>
        <dbReference type="EMBL" id="AEJ43047.1"/>
    </source>
</evidence>
<dbReference type="InterPro" id="IPR013762">
    <property type="entry name" value="Integrase-like_cat_sf"/>
</dbReference>
<protein>
    <submittedName>
        <fullName evidence="3">Integrase family protein</fullName>
    </submittedName>
</protein>
<dbReference type="PATRIC" id="fig|1048834.4.peg.1044"/>
<dbReference type="Gene3D" id="1.10.443.10">
    <property type="entry name" value="Intergrase catalytic core"/>
    <property type="match status" value="1"/>
</dbReference>
<reference evidence="4" key="2">
    <citation type="submission" date="2011-06" db="EMBL/GenBank/DDBJ databases">
        <title>The complete genome sequence of Alicyclobacillus acidocaldarius sp. Tc-4-1.</title>
        <authorList>
            <person name="Chen Y."/>
            <person name="He Y."/>
            <person name="Dong Z."/>
            <person name="Hu S."/>
        </authorList>
    </citation>
    <scope>NUCLEOTIDE SEQUENCE [LARGE SCALE GENOMIC DNA]</scope>
    <source>
        <strain evidence="4">Tc-4-1</strain>
    </source>
</reference>
<feature type="domain" description="Tyr recombinase" evidence="2">
    <location>
        <begin position="1"/>
        <end position="35"/>
    </location>
</feature>
<evidence type="ECO:0000313" key="4">
    <source>
        <dbReference type="Proteomes" id="UP000000292"/>
    </source>
</evidence>
<gene>
    <name evidence="3" type="ordered locus">TC41_1098</name>
</gene>
<dbReference type="GO" id="GO:0015074">
    <property type="term" value="P:DNA integration"/>
    <property type="evidence" value="ECO:0007669"/>
    <property type="project" value="InterPro"/>
</dbReference>
<proteinExistence type="predicted"/>
<dbReference type="InterPro" id="IPR002104">
    <property type="entry name" value="Integrase_catalytic"/>
</dbReference>
<dbReference type="STRING" id="1048834.TC41_1098"/>
<evidence type="ECO:0000259" key="2">
    <source>
        <dbReference type="PROSITE" id="PS51898"/>
    </source>
</evidence>
<dbReference type="InterPro" id="IPR011010">
    <property type="entry name" value="DNA_brk_join_enz"/>
</dbReference>
<name>F8IGF1_ALIAT</name>
<dbReference type="PROSITE" id="PS51898">
    <property type="entry name" value="TYR_RECOMBINASE"/>
    <property type="match status" value="1"/>
</dbReference>
<organism evidence="3 4">
    <name type="scientific">Alicyclobacillus acidocaldarius (strain Tc-4-1)</name>
    <name type="common">Bacillus acidocaldarius</name>
    <dbReference type="NCBI Taxonomy" id="1048834"/>
    <lineage>
        <taxon>Bacteria</taxon>
        <taxon>Bacillati</taxon>
        <taxon>Bacillota</taxon>
        <taxon>Bacilli</taxon>
        <taxon>Bacillales</taxon>
        <taxon>Alicyclobacillaceae</taxon>
        <taxon>Alicyclobacillus</taxon>
    </lineage>
</organism>
<dbReference type="AlphaFoldDB" id="F8IGF1"/>
<dbReference type="EMBL" id="CP002902">
    <property type="protein sequence ID" value="AEJ43047.1"/>
    <property type="molecule type" value="Genomic_DNA"/>
</dbReference>
<dbReference type="HOGENOM" id="CLU_027562_41_12_9"/>
<sequence length="51" mass="5801">MDLKIVSERLGHGSITITADIYAHVTDAMQREAMEKLKTMMQARRLHSLSD</sequence>
<dbReference type="Proteomes" id="UP000000292">
    <property type="component" value="Chromosome"/>
</dbReference>
<dbReference type="SUPFAM" id="SSF56349">
    <property type="entry name" value="DNA breaking-rejoining enzymes"/>
    <property type="match status" value="1"/>
</dbReference>
<reference evidence="3 4" key="1">
    <citation type="journal article" date="2011" name="J. Bacteriol.">
        <title>Complete Genome Sequence of Alicyclobacillus acidocaldarius Strain Tc-4-1.</title>
        <authorList>
            <person name="Chen Y."/>
            <person name="He Y."/>
            <person name="Zhang B."/>
            <person name="Yang J."/>
            <person name="Li W."/>
            <person name="Dong Z."/>
            <person name="Hu S."/>
        </authorList>
    </citation>
    <scope>NUCLEOTIDE SEQUENCE [LARGE SCALE GENOMIC DNA]</scope>
    <source>
        <strain evidence="3 4">Tc-4-1</strain>
    </source>
</reference>
<accession>F8IGF1</accession>
<evidence type="ECO:0000256" key="1">
    <source>
        <dbReference type="ARBA" id="ARBA00023172"/>
    </source>
</evidence>
<dbReference type="KEGG" id="aad:TC41_1098"/>